<dbReference type="PANTHER" id="PTHR43603:SF1">
    <property type="entry name" value="ZINC-REGULATED GTPASE METALLOPROTEIN ACTIVATOR 1"/>
    <property type="match status" value="1"/>
</dbReference>
<evidence type="ECO:0000259" key="1">
    <source>
        <dbReference type="SMART" id="SM00833"/>
    </source>
</evidence>
<dbReference type="RefSeq" id="WP_121687474.1">
    <property type="nucleotide sequence ID" value="NZ_RCUY01000002.1"/>
</dbReference>
<protein>
    <recommendedName>
        <fullName evidence="1">CobW C-terminal domain-containing protein</fullName>
    </recommendedName>
</protein>
<dbReference type="PANTHER" id="PTHR43603">
    <property type="entry name" value="COBW DOMAIN-CONTAINING PROTEIN DDB_G0274527"/>
    <property type="match status" value="1"/>
</dbReference>
<dbReference type="InterPro" id="IPR011629">
    <property type="entry name" value="CobW-like_C"/>
</dbReference>
<dbReference type="AlphaFoldDB" id="A0A3L7ATQ7"/>
<feature type="domain" description="CobW C-terminal" evidence="1">
    <location>
        <begin position="215"/>
        <end position="323"/>
    </location>
</feature>
<dbReference type="Proteomes" id="UP000269438">
    <property type="component" value="Unassembled WGS sequence"/>
</dbReference>
<keyword evidence="3" id="KW-1185">Reference proteome</keyword>
<comment type="caution">
    <text evidence="2">The sequence shown here is derived from an EMBL/GenBank/DDBJ whole genome shotgun (WGS) entry which is preliminary data.</text>
</comment>
<dbReference type="SMART" id="SM00833">
    <property type="entry name" value="CobW_C"/>
    <property type="match status" value="1"/>
</dbReference>
<sequence>MDQVDVVAVVGACAPERALYARRLSEESGRALIPAAHLSRPSAVDALTWAETSADGSATVDVSAGVVVECPATASAIELIGALTDPAAHTRLGAVICVVDAAHLLDDLAAEDFIVTARTPTGQPREFTARALLTVTQLEYASTIVLVNWDVLSTPDLSTVMALVSTLSPRARLRLHVDTIDPISVGPAYAAAQDRAGWVSILNEDAAPHMTDRRVSTLRYQQLRPLHPGRLQRMLDERIEPGEFGLIVRSAGFCRFATRPGETMQWEHVGCTIAFQVLSEHDRLVGIDDHPAAEELMSVGQDLAFIGLDLDLDALTRSLDDAALTDAELEAGPTTWARFPDPFPTWSPAENTAD</sequence>
<reference evidence="2 3" key="1">
    <citation type="submission" date="2018-10" db="EMBL/GenBank/DDBJ databases">
        <authorList>
            <person name="Li J."/>
        </authorList>
    </citation>
    <scope>NUCLEOTIDE SEQUENCE [LARGE SCALE GENOMIC DNA]</scope>
    <source>
        <strain evidence="2 3">JCM 11654</strain>
    </source>
</reference>
<dbReference type="Pfam" id="PF07683">
    <property type="entry name" value="CobW_C"/>
    <property type="match status" value="1"/>
</dbReference>
<gene>
    <name evidence="2" type="ORF">D9V34_03120</name>
</gene>
<proteinExistence type="predicted"/>
<accession>A0A3L7ATQ7</accession>
<dbReference type="InterPro" id="IPR051927">
    <property type="entry name" value="Zn_Chap_cDPG_Synth"/>
</dbReference>
<name>A0A3L7ATQ7_9MICO</name>
<evidence type="ECO:0000313" key="2">
    <source>
        <dbReference type="EMBL" id="RLP83816.1"/>
    </source>
</evidence>
<dbReference type="OrthoDB" id="9808822at2"/>
<evidence type="ECO:0000313" key="3">
    <source>
        <dbReference type="Proteomes" id="UP000269438"/>
    </source>
</evidence>
<dbReference type="SUPFAM" id="SSF90002">
    <property type="entry name" value="Hypothetical protein YjiA, C-terminal domain"/>
    <property type="match status" value="1"/>
</dbReference>
<dbReference type="Gene3D" id="3.40.50.300">
    <property type="entry name" value="P-loop containing nucleotide triphosphate hydrolases"/>
    <property type="match status" value="1"/>
</dbReference>
<dbReference type="EMBL" id="RCUY01000002">
    <property type="protein sequence ID" value="RLP83816.1"/>
    <property type="molecule type" value="Genomic_DNA"/>
</dbReference>
<dbReference type="InterPro" id="IPR027417">
    <property type="entry name" value="P-loop_NTPase"/>
</dbReference>
<organism evidence="2 3">
    <name type="scientific">Mycetocola lacteus</name>
    <dbReference type="NCBI Taxonomy" id="76637"/>
    <lineage>
        <taxon>Bacteria</taxon>
        <taxon>Bacillati</taxon>
        <taxon>Actinomycetota</taxon>
        <taxon>Actinomycetes</taxon>
        <taxon>Micrococcales</taxon>
        <taxon>Microbacteriaceae</taxon>
        <taxon>Mycetocola</taxon>
    </lineage>
</organism>